<dbReference type="EMBL" id="JBBNAG010000012">
    <property type="protein sequence ID" value="KAK9089667.1"/>
    <property type="molecule type" value="Genomic_DNA"/>
</dbReference>
<sequence length="350" mass="39619">MESVVNLKKRLAQFEAESKILDRLVYKNKNQHRRCTYFQYLLKVRRDTRLVQSARLAEILSNVTLLMDPSRPKDTIRLLESLKGRYSDVKPNFQKRLLGVARLLSQMVEPMVKAAMEISCLLAQSFFMGFSVTILALVARLRILVQQMLLDVVSIFNTITSISQKKHSVKLMQEGIEVTRDYYPPNEVLTLECAWKTDKFVLLEKTIKIQDQDEESEVGGEVSLSIGTSSIQYQKLDVFLGEDEPDDEMDNNDILDDIVSNSNTKRHKADALDIQSTKLNDAKLAEGFENNKNDTSSKGTLNSHVVAKDVRASFPSPKMETRSGSDTLLNSSAAKEDRFFRLLTGGAFPK</sequence>
<dbReference type="PANTHER" id="PTHR34786">
    <property type="entry name" value="OS09G0504900 PROTEIN"/>
    <property type="match status" value="1"/>
</dbReference>
<evidence type="ECO:0000313" key="4">
    <source>
        <dbReference type="Proteomes" id="UP001419268"/>
    </source>
</evidence>
<protein>
    <recommendedName>
        <fullName evidence="2">Nucleolus and neural progenitor protein-like N-terminal domain-containing protein</fullName>
    </recommendedName>
</protein>
<keyword evidence="4" id="KW-1185">Reference proteome</keyword>
<organism evidence="3 4">
    <name type="scientific">Stephania cephalantha</name>
    <dbReference type="NCBI Taxonomy" id="152367"/>
    <lineage>
        <taxon>Eukaryota</taxon>
        <taxon>Viridiplantae</taxon>
        <taxon>Streptophyta</taxon>
        <taxon>Embryophyta</taxon>
        <taxon>Tracheophyta</taxon>
        <taxon>Spermatophyta</taxon>
        <taxon>Magnoliopsida</taxon>
        <taxon>Ranunculales</taxon>
        <taxon>Menispermaceae</taxon>
        <taxon>Menispermoideae</taxon>
        <taxon>Cissampelideae</taxon>
        <taxon>Stephania</taxon>
    </lineage>
</organism>
<keyword evidence="1" id="KW-0472">Membrane</keyword>
<feature type="transmembrane region" description="Helical" evidence="1">
    <location>
        <begin position="114"/>
        <end position="138"/>
    </location>
</feature>
<accession>A0AAP0HM34</accession>
<proteinExistence type="predicted"/>
<dbReference type="Pfam" id="PF14780">
    <property type="entry name" value="NEPRO_N"/>
    <property type="match status" value="1"/>
</dbReference>
<dbReference type="AlphaFoldDB" id="A0AAP0HM34"/>
<dbReference type="InterPro" id="IPR027951">
    <property type="entry name" value="Nepro_N"/>
</dbReference>
<keyword evidence="1" id="KW-0812">Transmembrane</keyword>
<dbReference type="PANTHER" id="PTHR34786:SF1">
    <property type="entry name" value="OS09G0504900 PROTEIN"/>
    <property type="match status" value="1"/>
</dbReference>
<reference evidence="3 4" key="1">
    <citation type="submission" date="2024-01" db="EMBL/GenBank/DDBJ databases">
        <title>Genome assemblies of Stephania.</title>
        <authorList>
            <person name="Yang L."/>
        </authorList>
    </citation>
    <scope>NUCLEOTIDE SEQUENCE [LARGE SCALE GENOMIC DNA]</scope>
    <source>
        <strain evidence="3">JXDWG</strain>
        <tissue evidence="3">Leaf</tissue>
    </source>
</reference>
<evidence type="ECO:0000313" key="3">
    <source>
        <dbReference type="EMBL" id="KAK9089667.1"/>
    </source>
</evidence>
<name>A0AAP0HM34_9MAGN</name>
<keyword evidence="1" id="KW-1133">Transmembrane helix</keyword>
<evidence type="ECO:0000256" key="1">
    <source>
        <dbReference type="SAM" id="Phobius"/>
    </source>
</evidence>
<evidence type="ECO:0000259" key="2">
    <source>
        <dbReference type="Pfam" id="PF14780"/>
    </source>
</evidence>
<comment type="caution">
    <text evidence="3">The sequence shown here is derived from an EMBL/GenBank/DDBJ whole genome shotgun (WGS) entry which is preliminary data.</text>
</comment>
<feature type="domain" description="Nucleolus and neural progenitor protein-like N-terminal" evidence="2">
    <location>
        <begin position="8"/>
        <end position="158"/>
    </location>
</feature>
<gene>
    <name evidence="3" type="ORF">Scep_028749</name>
</gene>
<dbReference type="Proteomes" id="UP001419268">
    <property type="component" value="Unassembled WGS sequence"/>
</dbReference>